<accession>A0ABQ9C7M2</accession>
<sequence>MASYVFQILYPINSYILSYMSVTKFQRIPELCVTDNFPQVQF</sequence>
<evidence type="ECO:0000313" key="1">
    <source>
        <dbReference type="EMBL" id="KAJ6395612.1"/>
    </source>
</evidence>
<proteinExistence type="predicted"/>
<dbReference type="EMBL" id="JAPFFI010000004">
    <property type="protein sequence ID" value="KAJ6395612.1"/>
    <property type="molecule type" value="Genomic_DNA"/>
</dbReference>
<protein>
    <submittedName>
        <fullName evidence="1">Uncharacterized protein</fullName>
    </submittedName>
</protein>
<comment type="caution">
    <text evidence="1">The sequence shown here is derived from an EMBL/GenBank/DDBJ whole genome shotgun (WGS) entry which is preliminary data.</text>
</comment>
<reference evidence="1" key="1">
    <citation type="submission" date="2022-10" db="EMBL/GenBank/DDBJ databases">
        <authorList>
            <person name="Hyden B.L."/>
            <person name="Feng K."/>
            <person name="Yates T."/>
            <person name="Jawdy S."/>
            <person name="Smart L.B."/>
            <person name="Muchero W."/>
        </authorList>
    </citation>
    <scope>NUCLEOTIDE SEQUENCE</scope>
    <source>
        <tissue evidence="1">Shoot tip</tissue>
    </source>
</reference>
<evidence type="ECO:0000313" key="2">
    <source>
        <dbReference type="Proteomes" id="UP001141253"/>
    </source>
</evidence>
<organism evidence="1 2">
    <name type="scientific">Salix suchowensis</name>
    <dbReference type="NCBI Taxonomy" id="1278906"/>
    <lineage>
        <taxon>Eukaryota</taxon>
        <taxon>Viridiplantae</taxon>
        <taxon>Streptophyta</taxon>
        <taxon>Embryophyta</taxon>
        <taxon>Tracheophyta</taxon>
        <taxon>Spermatophyta</taxon>
        <taxon>Magnoliopsida</taxon>
        <taxon>eudicotyledons</taxon>
        <taxon>Gunneridae</taxon>
        <taxon>Pentapetalae</taxon>
        <taxon>rosids</taxon>
        <taxon>fabids</taxon>
        <taxon>Malpighiales</taxon>
        <taxon>Salicaceae</taxon>
        <taxon>Saliceae</taxon>
        <taxon>Salix</taxon>
    </lineage>
</organism>
<dbReference type="Proteomes" id="UP001141253">
    <property type="component" value="Chromosome 4"/>
</dbReference>
<name>A0ABQ9C7M2_9ROSI</name>
<gene>
    <name evidence="1" type="ORF">OIU77_020795</name>
</gene>
<reference evidence="1" key="2">
    <citation type="journal article" date="2023" name="Int. J. Mol. Sci.">
        <title>De Novo Assembly and Annotation of 11 Diverse Shrub Willow (Salix) Genomes Reveals Novel Gene Organization in Sex-Linked Regions.</title>
        <authorList>
            <person name="Hyden B."/>
            <person name="Feng K."/>
            <person name="Yates T.B."/>
            <person name="Jawdy S."/>
            <person name="Cereghino C."/>
            <person name="Smart L.B."/>
            <person name="Muchero W."/>
        </authorList>
    </citation>
    <scope>NUCLEOTIDE SEQUENCE</scope>
    <source>
        <tissue evidence="1">Shoot tip</tissue>
    </source>
</reference>
<keyword evidence="2" id="KW-1185">Reference proteome</keyword>